<name>A0ABV2IDZ0_9HYPH</name>
<organism evidence="1 2">
    <name type="scientific">Martelella mangrovi</name>
    <dbReference type="NCBI Taxonomy" id="1397477"/>
    <lineage>
        <taxon>Bacteria</taxon>
        <taxon>Pseudomonadati</taxon>
        <taxon>Pseudomonadota</taxon>
        <taxon>Alphaproteobacteria</taxon>
        <taxon>Hyphomicrobiales</taxon>
        <taxon>Aurantimonadaceae</taxon>
        <taxon>Martelella</taxon>
    </lineage>
</organism>
<dbReference type="Proteomes" id="UP001549164">
    <property type="component" value="Unassembled WGS sequence"/>
</dbReference>
<dbReference type="Pfam" id="PF24072">
    <property type="entry name" value="T7_gp14"/>
    <property type="match status" value="1"/>
</dbReference>
<proteinExistence type="predicted"/>
<accession>A0ABV2IDZ0</accession>
<evidence type="ECO:0000313" key="2">
    <source>
        <dbReference type="Proteomes" id="UP001549164"/>
    </source>
</evidence>
<evidence type="ECO:0000313" key="1">
    <source>
        <dbReference type="EMBL" id="MET3601121.1"/>
    </source>
</evidence>
<protein>
    <submittedName>
        <fullName evidence="1">Uncharacterized protein</fullName>
    </submittedName>
</protein>
<dbReference type="EMBL" id="JBEPLY010000011">
    <property type="protein sequence ID" value="MET3601121.1"/>
    <property type="molecule type" value="Genomic_DNA"/>
</dbReference>
<sequence length="231" mass="24887">MSASGQSQAAAARNLYAAETDTKRLQQRLDVTKYNNKKYAQDIRYQGEVLEFKRSEFDRQAEHSAKAINSIETNLFNQFGTLMNRMVQENMAAVLEEDEIRRSGRSARATAQVNADARGVSGASVDMIAGDISRQEGEALTVRGMNAAATQQQLLLEGQAVKARSDTSIYNLGIQTFAPTPSVQAPAPVAPYQPTQRVKGPSLATTLVSTAGQAVSQYAGLSAQGINPFAI</sequence>
<keyword evidence="2" id="KW-1185">Reference proteome</keyword>
<dbReference type="InterPro" id="IPR038996">
    <property type="entry name" value="Gp14"/>
</dbReference>
<gene>
    <name evidence="1" type="ORF">ABID12_003072</name>
</gene>
<comment type="caution">
    <text evidence="1">The sequence shown here is derived from an EMBL/GenBank/DDBJ whole genome shotgun (WGS) entry which is preliminary data.</text>
</comment>
<reference evidence="1 2" key="1">
    <citation type="submission" date="2024-06" db="EMBL/GenBank/DDBJ databases">
        <title>Genomic Encyclopedia of Type Strains, Phase IV (KMG-IV): sequencing the most valuable type-strain genomes for metagenomic binning, comparative biology and taxonomic classification.</title>
        <authorList>
            <person name="Goeker M."/>
        </authorList>
    </citation>
    <scope>NUCLEOTIDE SEQUENCE [LARGE SCALE GENOMIC DNA]</scope>
    <source>
        <strain evidence="1 2">DSM 28102</strain>
    </source>
</reference>